<evidence type="ECO:0000259" key="1">
    <source>
        <dbReference type="PROSITE" id="PS51352"/>
    </source>
</evidence>
<dbReference type="CDD" id="cd02947">
    <property type="entry name" value="TRX_family"/>
    <property type="match status" value="1"/>
</dbReference>
<name>A0A202ECD6_9EURY</name>
<proteinExistence type="predicted"/>
<dbReference type="PROSITE" id="PS51352">
    <property type="entry name" value="THIOREDOXIN_2"/>
    <property type="match status" value="1"/>
</dbReference>
<sequence>MTDPPRPVHLEDDADLEAFIDTHDVALIECYTSGCSMCQAMEPVLGNVARETGIPIGLVNPGDDLALLERFDIRSVPALFLFRDGTQIAQIAEGFLGGDEVVSFLETHVPGAVASE</sequence>
<protein>
    <submittedName>
        <fullName evidence="2">Thiol reductase thioredoxin</fullName>
    </submittedName>
</protein>
<evidence type="ECO:0000313" key="2">
    <source>
        <dbReference type="EMBL" id="OVE85926.1"/>
    </source>
</evidence>
<comment type="caution">
    <text evidence="2">The sequence shown here is derived from an EMBL/GenBank/DDBJ whole genome shotgun (WGS) entry which is preliminary data.</text>
</comment>
<accession>A0A202ECD6</accession>
<dbReference type="InterPro" id="IPR036249">
    <property type="entry name" value="Thioredoxin-like_sf"/>
</dbReference>
<dbReference type="InterPro" id="IPR013766">
    <property type="entry name" value="Thioredoxin_domain"/>
</dbReference>
<dbReference type="RefSeq" id="WP_054862025.1">
    <property type="nucleotide sequence ID" value="NZ_MWPH01000001.1"/>
</dbReference>
<organism evidence="2 3">
    <name type="scientific">Natronolimnobius baerhuensis</name>
    <dbReference type="NCBI Taxonomy" id="253108"/>
    <lineage>
        <taxon>Archaea</taxon>
        <taxon>Methanobacteriati</taxon>
        <taxon>Methanobacteriota</taxon>
        <taxon>Stenosarchaea group</taxon>
        <taxon>Halobacteria</taxon>
        <taxon>Halobacteriales</taxon>
        <taxon>Natrialbaceae</taxon>
        <taxon>Natronolimnobius</taxon>
    </lineage>
</organism>
<dbReference type="Proteomes" id="UP000196084">
    <property type="component" value="Unassembled WGS sequence"/>
</dbReference>
<dbReference type="AlphaFoldDB" id="A0A202ECD6"/>
<gene>
    <name evidence="2" type="ORF">B2G88_03705</name>
</gene>
<evidence type="ECO:0000313" key="3">
    <source>
        <dbReference type="Proteomes" id="UP000196084"/>
    </source>
</evidence>
<keyword evidence="3" id="KW-1185">Reference proteome</keyword>
<dbReference type="Gene3D" id="3.40.30.10">
    <property type="entry name" value="Glutaredoxin"/>
    <property type="match status" value="1"/>
</dbReference>
<dbReference type="EMBL" id="MWPH01000001">
    <property type="protein sequence ID" value="OVE85926.1"/>
    <property type="molecule type" value="Genomic_DNA"/>
</dbReference>
<dbReference type="Pfam" id="PF00085">
    <property type="entry name" value="Thioredoxin"/>
    <property type="match status" value="1"/>
</dbReference>
<reference evidence="2 3" key="1">
    <citation type="submission" date="2017-02" db="EMBL/GenBank/DDBJ databases">
        <title>Natronthermophilus aegyptiacus gen. nov.,sp. nov., an aerobic, extremely halophilic alkalithermophilic archaeon isolated from the athalassohaline Wadi An Natrun, Egypt.</title>
        <authorList>
            <person name="Zhao B."/>
        </authorList>
    </citation>
    <scope>NUCLEOTIDE SEQUENCE [LARGE SCALE GENOMIC DNA]</scope>
    <source>
        <strain evidence="2 3">CGMCC 1.3597</strain>
    </source>
</reference>
<feature type="domain" description="Thioredoxin" evidence="1">
    <location>
        <begin position="1"/>
        <end position="110"/>
    </location>
</feature>
<dbReference type="OrthoDB" id="35385at2157"/>
<dbReference type="SUPFAM" id="SSF52833">
    <property type="entry name" value="Thioredoxin-like"/>
    <property type="match status" value="1"/>
</dbReference>